<organism evidence="1 2">
    <name type="scientific">Trypanosoma rangeli SC58</name>
    <dbReference type="NCBI Taxonomy" id="429131"/>
    <lineage>
        <taxon>Eukaryota</taxon>
        <taxon>Discoba</taxon>
        <taxon>Euglenozoa</taxon>
        <taxon>Kinetoplastea</taxon>
        <taxon>Metakinetoplastina</taxon>
        <taxon>Trypanosomatida</taxon>
        <taxon>Trypanosomatidae</taxon>
        <taxon>Trypanosoma</taxon>
        <taxon>Herpetosoma</taxon>
    </lineage>
</organism>
<dbReference type="Proteomes" id="UP000031737">
    <property type="component" value="Unassembled WGS sequence"/>
</dbReference>
<gene>
    <name evidence="1" type="ORF">TRSC58_04503</name>
</gene>
<sequence length="132" mass="15778">MRPASLTVFVYPPLFFSLSLRRIQRTSLLLFFYVFREVWKEKKNVKETPMLRTTRFARSFSQEAFHRMSKYIKSRNPNEKYLRTGHIVLETLKRYHAYVLALGIILTVTCYDQLKHPEKIRTPVHDGRSLVL</sequence>
<accession>A0A061IYP4</accession>
<dbReference type="EMBL" id="AUPL01004503">
    <property type="protein sequence ID" value="ESL07804.1"/>
    <property type="molecule type" value="Genomic_DNA"/>
</dbReference>
<evidence type="ECO:0000313" key="1">
    <source>
        <dbReference type="EMBL" id="ESL07804.1"/>
    </source>
</evidence>
<name>A0A061IYP4_TRYRA</name>
<reference evidence="1 2" key="1">
    <citation type="submission" date="2013-07" db="EMBL/GenBank/DDBJ databases">
        <authorList>
            <person name="Stoco P.H."/>
            <person name="Wagner G."/>
            <person name="Gerber A."/>
            <person name="Zaha A."/>
            <person name="Thompson C."/>
            <person name="Bartholomeu D.C."/>
            <person name="Luckemeyer D.D."/>
            <person name="Bahia D."/>
            <person name="Loreto E."/>
            <person name="Prestes E.B."/>
            <person name="Lima F.M."/>
            <person name="Rodrigues-Luiz G."/>
            <person name="Vallejo G.A."/>
            <person name="Filho J.F."/>
            <person name="Monteiro K.M."/>
            <person name="Tyler K.M."/>
            <person name="de Almeida L.G."/>
            <person name="Ortiz M.F."/>
            <person name="Siervo M.A."/>
            <person name="de Moraes M.H."/>
            <person name="Cunha O.L."/>
            <person name="Mendonca-Neto R."/>
            <person name="Silva R."/>
            <person name="Teixeira S.M."/>
            <person name="Murta S.M."/>
            <person name="Sincero T.C."/>
            <person name="Mendes T.A."/>
            <person name="Urmenyi T.P."/>
            <person name="Silva V.G."/>
            <person name="da Rocha W.D."/>
            <person name="Andersson B."/>
            <person name="Romanha A.J."/>
            <person name="Steindel M."/>
            <person name="de Vasconcelos A.T."/>
            <person name="Grisard E.C."/>
        </authorList>
    </citation>
    <scope>NUCLEOTIDE SEQUENCE [LARGE SCALE GENOMIC DNA]</scope>
    <source>
        <strain evidence="1 2">SC58</strain>
    </source>
</reference>
<dbReference type="VEuPathDB" id="TriTrypDB:TRSC58_04503"/>
<dbReference type="AlphaFoldDB" id="A0A061IYP4"/>
<comment type="caution">
    <text evidence="1">The sequence shown here is derived from an EMBL/GenBank/DDBJ whole genome shotgun (WGS) entry which is preliminary data.</text>
</comment>
<keyword evidence="2" id="KW-1185">Reference proteome</keyword>
<proteinExistence type="predicted"/>
<protein>
    <submittedName>
        <fullName evidence="1">Uncharacterized protein</fullName>
    </submittedName>
</protein>
<dbReference type="OrthoDB" id="268581at2759"/>
<evidence type="ECO:0000313" key="2">
    <source>
        <dbReference type="Proteomes" id="UP000031737"/>
    </source>
</evidence>